<reference evidence="1" key="1">
    <citation type="journal article" date="2019" name="bioRxiv">
        <title>The Genome of the Zebra Mussel, Dreissena polymorpha: A Resource for Invasive Species Research.</title>
        <authorList>
            <person name="McCartney M.A."/>
            <person name="Auch B."/>
            <person name="Kono T."/>
            <person name="Mallez S."/>
            <person name="Zhang Y."/>
            <person name="Obille A."/>
            <person name="Becker A."/>
            <person name="Abrahante J.E."/>
            <person name="Garbe J."/>
            <person name="Badalamenti J.P."/>
            <person name="Herman A."/>
            <person name="Mangelson H."/>
            <person name="Liachko I."/>
            <person name="Sullivan S."/>
            <person name="Sone E.D."/>
            <person name="Koren S."/>
            <person name="Silverstein K.A.T."/>
            <person name="Beckman K.B."/>
            <person name="Gohl D.M."/>
        </authorList>
    </citation>
    <scope>NUCLEOTIDE SEQUENCE</scope>
    <source>
        <strain evidence="1">Duluth1</strain>
        <tissue evidence="1">Whole animal</tissue>
    </source>
</reference>
<dbReference type="AlphaFoldDB" id="A0A9D3YMQ0"/>
<gene>
    <name evidence="1" type="ORF">DPMN_078690</name>
</gene>
<organism evidence="1 2">
    <name type="scientific">Dreissena polymorpha</name>
    <name type="common">Zebra mussel</name>
    <name type="synonym">Mytilus polymorpha</name>
    <dbReference type="NCBI Taxonomy" id="45954"/>
    <lineage>
        <taxon>Eukaryota</taxon>
        <taxon>Metazoa</taxon>
        <taxon>Spiralia</taxon>
        <taxon>Lophotrochozoa</taxon>
        <taxon>Mollusca</taxon>
        <taxon>Bivalvia</taxon>
        <taxon>Autobranchia</taxon>
        <taxon>Heteroconchia</taxon>
        <taxon>Euheterodonta</taxon>
        <taxon>Imparidentia</taxon>
        <taxon>Neoheterodontei</taxon>
        <taxon>Myida</taxon>
        <taxon>Dreissenoidea</taxon>
        <taxon>Dreissenidae</taxon>
        <taxon>Dreissena</taxon>
    </lineage>
</organism>
<name>A0A9D3YMQ0_DREPO</name>
<comment type="caution">
    <text evidence="1">The sequence shown here is derived from an EMBL/GenBank/DDBJ whole genome shotgun (WGS) entry which is preliminary data.</text>
</comment>
<proteinExistence type="predicted"/>
<accession>A0A9D3YMQ0</accession>
<keyword evidence="2" id="KW-1185">Reference proteome</keyword>
<reference evidence="1" key="2">
    <citation type="submission" date="2020-11" db="EMBL/GenBank/DDBJ databases">
        <authorList>
            <person name="McCartney M.A."/>
            <person name="Auch B."/>
            <person name="Kono T."/>
            <person name="Mallez S."/>
            <person name="Becker A."/>
            <person name="Gohl D.M."/>
            <person name="Silverstein K.A.T."/>
            <person name="Koren S."/>
            <person name="Bechman K.B."/>
            <person name="Herman A."/>
            <person name="Abrahante J.E."/>
            <person name="Garbe J."/>
        </authorList>
    </citation>
    <scope>NUCLEOTIDE SEQUENCE</scope>
    <source>
        <strain evidence="1">Duluth1</strain>
        <tissue evidence="1">Whole animal</tissue>
    </source>
</reference>
<dbReference type="Proteomes" id="UP000828390">
    <property type="component" value="Unassembled WGS sequence"/>
</dbReference>
<protein>
    <submittedName>
        <fullName evidence="1">Uncharacterized protein</fullName>
    </submittedName>
</protein>
<sequence>MSPAYTNFSSTDALSPLLPAEASASRKKIERVCHFLGRRAWSDMRGNVVYRTVEYGLKYDASRPANISTCKHTNIVHNHIDRYMFENVTPAVPTSSKIHTLHRPMGGAIVSMRDVHRSRCHQDSPGFRLTAAHRGRTACCVSDFYLLAI</sequence>
<evidence type="ECO:0000313" key="1">
    <source>
        <dbReference type="EMBL" id="KAH3703649.1"/>
    </source>
</evidence>
<evidence type="ECO:0000313" key="2">
    <source>
        <dbReference type="Proteomes" id="UP000828390"/>
    </source>
</evidence>
<dbReference type="EMBL" id="JAIWYP010000015">
    <property type="protein sequence ID" value="KAH3703649.1"/>
    <property type="molecule type" value="Genomic_DNA"/>
</dbReference>